<dbReference type="Pfam" id="PF10131">
    <property type="entry name" value="PTPS_related"/>
    <property type="match status" value="1"/>
</dbReference>
<dbReference type="eggNOG" id="COG5617">
    <property type="taxonomic scope" value="Bacteria"/>
</dbReference>
<keyword evidence="1" id="KW-0472">Membrane</keyword>
<gene>
    <name evidence="3" type="ORF">DAMO_0297</name>
</gene>
<feature type="transmembrane region" description="Helical" evidence="1">
    <location>
        <begin position="344"/>
        <end position="364"/>
    </location>
</feature>
<feature type="transmembrane region" description="Helical" evidence="1">
    <location>
        <begin position="129"/>
        <end position="151"/>
    </location>
</feature>
<dbReference type="KEGG" id="mox:DAMO_0297"/>
<dbReference type="HOGENOM" id="CLU_388669_0_0_0"/>
<evidence type="ECO:0000256" key="1">
    <source>
        <dbReference type="SAM" id="Phobius"/>
    </source>
</evidence>
<dbReference type="InterPro" id="IPR018776">
    <property type="entry name" value="Membrane_prot_PTPS-rel_domain"/>
</dbReference>
<organism evidence="3 4">
    <name type="scientific">Methylomirabilis oxygeniifera</name>
    <dbReference type="NCBI Taxonomy" id="671143"/>
    <lineage>
        <taxon>Bacteria</taxon>
        <taxon>Candidatus Methylomirabilota</taxon>
        <taxon>Candidatus Methylomirabilia</taxon>
        <taxon>Candidatus Methylomirabilales</taxon>
        <taxon>Candidatus Methylomirabilaceae</taxon>
        <taxon>Candidatus Methylomirabilis</taxon>
    </lineage>
</organism>
<feature type="transmembrane region" description="Helical" evidence="1">
    <location>
        <begin position="19"/>
        <end position="37"/>
    </location>
</feature>
<keyword evidence="1" id="KW-1133">Transmembrane helix</keyword>
<dbReference type="STRING" id="671143.DAMO_0297"/>
<evidence type="ECO:0000259" key="2">
    <source>
        <dbReference type="Pfam" id="PF10131"/>
    </source>
</evidence>
<accession>D5MJ24</accession>
<dbReference type="AlphaFoldDB" id="D5MJ24"/>
<feature type="transmembrane region" description="Helical" evidence="1">
    <location>
        <begin position="319"/>
        <end position="338"/>
    </location>
</feature>
<evidence type="ECO:0000313" key="4">
    <source>
        <dbReference type="Proteomes" id="UP000006898"/>
    </source>
</evidence>
<dbReference type="Proteomes" id="UP000006898">
    <property type="component" value="Chromosome"/>
</dbReference>
<keyword evidence="1" id="KW-0812">Transmembrane</keyword>
<name>D5MJ24_METO1</name>
<sequence>MVASTDEPEMDTRRGRIEVISTAVVLALIYGVLLWQFPPSLLLLPTITAGGDTLFHYVTAAYLRDHLLAHGRIVGWMPGNLAGFPLFLFYFPLAFLAVCGLSLIAPFPVAFKLGTVAGTFALPLASYVALRWIGLAYPTPAIGALFTLCFLFIESNTMWGGNIPSTLAGEFAYSFSLPLLVLFLGALYRGVEKRRHAWLGAGLLALVGFSHGYTLVMAAGAGLFFLVFNRDMWATLWYLLRVYGIGGLLLGFWILPLVMSLPYTSGWPISWQFTSLLEPLPIILWPIVAAAIVTIAAAFRRPKRPASNQGQEWMSKVHYLSFPVALGILLFSLAARLNLVDIRFLSIAQFFITLVAAAGFGKAWPRLAPRLRAIALVVLALITILWALSQQSYSRDWIVSNYRGMESAPLWKQYRVLNEVLKGGPQDPRIMYEHSGKHEGAGTVRAFEALPLFSGRSTLEGAYMQSSLSAPFIFDLQSELTPTPSCPFPQYRCSRFDPDRAVRHLVLFNVKGFIAVSSEVKAALDAHPAFRRALNVEPYAIYEVLPGNGRYVVPLSFQPTVSGAKDWKRLAYDWFQRPEWAEVPLIFPQGDEPPPTDAVAFHGLEQGPVKVPLADACHVEETVLEQEIRFQTDCPGRPHLVKVSYHPKWRAEGADRIYLTSPAFMVVYPADKQVRLAFGDRWPDTLGWIATALGLLWLLAEARTAAPRRR</sequence>
<feature type="transmembrane region" description="Helical" evidence="1">
    <location>
        <begin position="197"/>
        <end position="226"/>
    </location>
</feature>
<reference evidence="3 4" key="1">
    <citation type="journal article" date="2010" name="Nature">
        <title>Nitrite-driven anaerobic methane oxidation by oxygenic bacteria.</title>
        <authorList>
            <person name="Ettwig K.F."/>
            <person name="Butler M.K."/>
            <person name="Le Paslier D."/>
            <person name="Pelletier E."/>
            <person name="Mangenot S."/>
            <person name="Kuypers M.M.M."/>
            <person name="Schreiber F."/>
            <person name="Dutilh B.E."/>
            <person name="Zedelius J."/>
            <person name="de Beer D."/>
            <person name="Gloerich J."/>
            <person name="Wessels H.J.C.T."/>
            <person name="van Allen T."/>
            <person name="Luesken F."/>
            <person name="Wu M."/>
            <person name="van de Pas-Schoonen K.T."/>
            <person name="Op den Camp H.J.M."/>
            <person name="Janssen-Megens E.M."/>
            <person name="Francoijs K-J."/>
            <person name="Stunnenberg H."/>
            <person name="Weissenbach J."/>
            <person name="Jetten M.S.M."/>
            <person name="Strous M."/>
        </authorList>
    </citation>
    <scope>NUCLEOTIDE SEQUENCE [LARGE SCALE GENOMIC DNA]</scope>
</reference>
<feature type="transmembrane region" description="Helical" evidence="1">
    <location>
        <begin position="43"/>
        <end position="63"/>
    </location>
</feature>
<protein>
    <recommendedName>
        <fullName evidence="2">Membrane protein 6-pyruvoyl-tetrahydropterin synthase-related domain-containing protein</fullName>
    </recommendedName>
</protein>
<dbReference type="EMBL" id="FP565575">
    <property type="protein sequence ID" value="CBE67389.1"/>
    <property type="molecule type" value="Genomic_DNA"/>
</dbReference>
<proteinExistence type="predicted"/>
<feature type="domain" description="Membrane protein 6-pyruvoyl-tetrahydropterin synthase-related" evidence="2">
    <location>
        <begin position="89"/>
        <end position="543"/>
    </location>
</feature>
<feature type="transmembrane region" description="Helical" evidence="1">
    <location>
        <begin position="171"/>
        <end position="191"/>
    </location>
</feature>
<feature type="transmembrane region" description="Helical" evidence="1">
    <location>
        <begin position="84"/>
        <end position="109"/>
    </location>
</feature>
<feature type="transmembrane region" description="Helical" evidence="1">
    <location>
        <begin position="371"/>
        <end position="388"/>
    </location>
</feature>
<feature type="transmembrane region" description="Helical" evidence="1">
    <location>
        <begin position="238"/>
        <end position="259"/>
    </location>
</feature>
<evidence type="ECO:0000313" key="3">
    <source>
        <dbReference type="EMBL" id="CBE67389.1"/>
    </source>
</evidence>
<feature type="transmembrane region" description="Helical" evidence="1">
    <location>
        <begin position="279"/>
        <end position="299"/>
    </location>
</feature>